<feature type="region of interest" description="Disordered" evidence="1">
    <location>
        <begin position="469"/>
        <end position="558"/>
    </location>
</feature>
<dbReference type="Pfam" id="PF01936">
    <property type="entry name" value="NYN"/>
    <property type="match status" value="1"/>
</dbReference>
<feature type="compositionally biased region" description="Polar residues" evidence="1">
    <location>
        <begin position="962"/>
        <end position="978"/>
    </location>
</feature>
<dbReference type="GO" id="GO:0010468">
    <property type="term" value="P:regulation of gene expression"/>
    <property type="evidence" value="ECO:0007669"/>
    <property type="project" value="InterPro"/>
</dbReference>
<dbReference type="InterPro" id="IPR041966">
    <property type="entry name" value="LOTUS-like"/>
</dbReference>
<dbReference type="PROSITE" id="PS51644">
    <property type="entry name" value="HTH_OST"/>
    <property type="match status" value="2"/>
</dbReference>
<sequence length="1042" mass="114699">MRPPLLSPKTLLLFTSSNSSPLLVKISHFSTSQSSSSQYSSHSNFSARRQDEESRNVRVSVWWDFENCNLPAGVNVFKIAHTITAAVRTSGIKGPVTITAFGDVLQLSRANQEALSSTGINLTHIPNGGKNSADRSLLVDLMYWVSQNPPPAHLFLISGDRDFASILHRLRMNNYNILLASPESAPSVLCSAASIMWHWHALIRGETLTGKHFNQPPDGPYGSWYGHSKVRLEDPFSVTEQPACSRAEDLPEPSSDSKPRPVPKTVMKLIRNILNFHPKGISITDLRSELGKSNVSIDKDLYGYKKFSRFLLSMPHILKLQSGGDGQFVVRGLTPKIHEPFECNPVVLTGPVINNGIQDPIATSKSNGEDKSIAGGVNGKPAFPHSSESNVKEAPKKKQEPSSLDRSITGAEGMSPLPPSPDLNVGEPQQQSPFDEKVVESKGHLPPVVDQDSASEVGLFRRVWRKYFGSSDGGSKNKSQSTTEKCSISGVSSEEKSQSTAKQHSASLNGSEKAKLEEKHAKSTSQDANPICQVPHSSANNDSDMDSKTAIGSEAYGDTSRTNPGFFNKIVNWCKVWRTDPNSDILRDQSSQKLDQINDYSKKHELFFEDSFWSDMESFMGTPNASVIVSHSQSREEMAQNLQNEGPLSHRSLSESDLLHLVDLLISERKWVVECPSQTSPFKLTSSIGKSAMIQSRRSNGLSSIFSGTSPKHDGELKYQNILHTGVSPPVTNKKPSVQSRSDILADCQKLVTEILKEYPEGYDIGSFRKLYLERYGYPLDLQKIGYRKLGSLFQIMPGVKIESSYIFPPGKASNRSGLEIGVHDGQENNASHSVTTSDSELSDAAKKDDDFDSPWEELGPVANASSARNEMESILMRKDIEQTERPKYPDYEPSVSDDDFSDSEEETSTAISRPEGQVKKINDEDSSLLQILDSWYSTKEGDFRKSKSENVDGMVDCSTDGLKSSGSSTVGTNSETYPGNYVKKKKPQRTYSFVSDPVDSNKDKLIDGILGCLKKSGESKDAALKGCKSENKDMMHPRCSI</sequence>
<feature type="compositionally biased region" description="Basic and acidic residues" evidence="1">
    <location>
        <begin position="512"/>
        <end position="521"/>
    </location>
</feature>
<feature type="compositionally biased region" description="Basic and acidic residues" evidence="1">
    <location>
        <begin position="390"/>
        <end position="400"/>
    </location>
</feature>
<protein>
    <recommendedName>
        <fullName evidence="2">HTH OST-type domain-containing protein</fullName>
    </recommendedName>
</protein>
<dbReference type="Pfam" id="PF14418">
    <property type="entry name" value="OHA"/>
    <property type="match status" value="1"/>
</dbReference>
<comment type="caution">
    <text evidence="3">The sequence shown here is derived from an EMBL/GenBank/DDBJ whole genome shotgun (WGS) entry which is preliminary data.</text>
</comment>
<organism evidence="3 4">
    <name type="scientific">Quercus rubra</name>
    <name type="common">Northern red oak</name>
    <name type="synonym">Quercus borealis</name>
    <dbReference type="NCBI Taxonomy" id="3512"/>
    <lineage>
        <taxon>Eukaryota</taxon>
        <taxon>Viridiplantae</taxon>
        <taxon>Streptophyta</taxon>
        <taxon>Embryophyta</taxon>
        <taxon>Tracheophyta</taxon>
        <taxon>Spermatophyta</taxon>
        <taxon>Magnoliopsida</taxon>
        <taxon>eudicotyledons</taxon>
        <taxon>Gunneridae</taxon>
        <taxon>Pentapetalae</taxon>
        <taxon>rosids</taxon>
        <taxon>fabids</taxon>
        <taxon>Fagales</taxon>
        <taxon>Fagaceae</taxon>
        <taxon>Quercus</taxon>
    </lineage>
</organism>
<feature type="region of interest" description="Disordered" evidence="1">
    <location>
        <begin position="818"/>
        <end position="919"/>
    </location>
</feature>
<proteinExistence type="predicted"/>
<reference evidence="3 4" key="1">
    <citation type="journal article" date="2023" name="G3 (Bethesda)">
        <title>A haplotype-resolved chromosome-scale genome for Quercus rubra L. provides insights into the genetics of adaptive traits for red oak species.</title>
        <authorList>
            <person name="Kapoor B."/>
            <person name="Jenkins J."/>
            <person name="Schmutz J."/>
            <person name="Zhebentyayeva T."/>
            <person name="Kuelheim C."/>
            <person name="Coggeshall M."/>
            <person name="Heim C."/>
            <person name="Lasky J.R."/>
            <person name="Leites L."/>
            <person name="Islam-Faridi N."/>
            <person name="Romero-Severson J."/>
            <person name="DeLeo V.L."/>
            <person name="Lucas S.M."/>
            <person name="Lazic D."/>
            <person name="Gailing O."/>
            <person name="Carlson J."/>
            <person name="Staton M."/>
        </authorList>
    </citation>
    <scope>NUCLEOTIDE SEQUENCE [LARGE SCALE GENOMIC DNA]</scope>
    <source>
        <strain evidence="3">Pseudo-F2</strain>
    </source>
</reference>
<evidence type="ECO:0000313" key="3">
    <source>
        <dbReference type="EMBL" id="KAK4585452.1"/>
    </source>
</evidence>
<dbReference type="GO" id="GO:0005777">
    <property type="term" value="C:peroxisome"/>
    <property type="evidence" value="ECO:0007669"/>
    <property type="project" value="InterPro"/>
</dbReference>
<dbReference type="InterPro" id="IPR024768">
    <property type="entry name" value="Marf1"/>
</dbReference>
<keyword evidence="4" id="KW-1185">Reference proteome</keyword>
<feature type="compositionally biased region" description="Acidic residues" evidence="1">
    <location>
        <begin position="896"/>
        <end position="908"/>
    </location>
</feature>
<dbReference type="InterPro" id="IPR021139">
    <property type="entry name" value="NYN"/>
</dbReference>
<feature type="domain" description="HTH OST-type" evidence="2">
    <location>
        <begin position="744"/>
        <end position="818"/>
    </location>
</feature>
<dbReference type="InterPro" id="IPR025605">
    <property type="entry name" value="OST-HTH/LOTUS_dom"/>
</dbReference>
<name>A0AAN7F4J5_QUERU</name>
<dbReference type="Proteomes" id="UP001324115">
    <property type="component" value="Unassembled WGS sequence"/>
</dbReference>
<evidence type="ECO:0000259" key="2">
    <source>
        <dbReference type="PROSITE" id="PS51644"/>
    </source>
</evidence>
<dbReference type="GO" id="GO:0004540">
    <property type="term" value="F:RNA nuclease activity"/>
    <property type="evidence" value="ECO:0007669"/>
    <property type="project" value="InterPro"/>
</dbReference>
<dbReference type="EMBL" id="JAXUIC010000006">
    <property type="protein sequence ID" value="KAK4585452.1"/>
    <property type="molecule type" value="Genomic_DNA"/>
</dbReference>
<dbReference type="AlphaFoldDB" id="A0AAN7F4J5"/>
<dbReference type="InterPro" id="IPR025677">
    <property type="entry name" value="OST-HTH-assoc_dom"/>
</dbReference>
<feature type="compositionally biased region" description="Basic and acidic residues" evidence="1">
    <location>
        <begin position="870"/>
        <end position="891"/>
    </location>
</feature>
<feature type="region of interest" description="Disordered" evidence="1">
    <location>
        <begin position="242"/>
        <end position="262"/>
    </location>
</feature>
<gene>
    <name evidence="3" type="ORF">RGQ29_022920</name>
</gene>
<evidence type="ECO:0000313" key="4">
    <source>
        <dbReference type="Proteomes" id="UP001324115"/>
    </source>
</evidence>
<accession>A0AAN7F4J5</accession>
<dbReference type="Pfam" id="PF12872">
    <property type="entry name" value="OST-HTH"/>
    <property type="match status" value="2"/>
</dbReference>
<dbReference type="CDD" id="cd08824">
    <property type="entry name" value="LOTUS"/>
    <property type="match status" value="2"/>
</dbReference>
<dbReference type="CDD" id="cd10910">
    <property type="entry name" value="PIN_limkain_b1_N_like"/>
    <property type="match status" value="1"/>
</dbReference>
<dbReference type="PANTHER" id="PTHR14379">
    <property type="entry name" value="LIMKAIN B LKAP"/>
    <property type="match status" value="1"/>
</dbReference>
<feature type="region of interest" description="Disordered" evidence="1">
    <location>
        <begin position="359"/>
        <end position="435"/>
    </location>
</feature>
<feature type="compositionally biased region" description="Polar residues" evidence="1">
    <location>
        <begin position="828"/>
        <end position="840"/>
    </location>
</feature>
<evidence type="ECO:0000256" key="1">
    <source>
        <dbReference type="SAM" id="MobiDB-lite"/>
    </source>
</evidence>
<feature type="region of interest" description="Disordered" evidence="1">
    <location>
        <begin position="959"/>
        <end position="983"/>
    </location>
</feature>
<dbReference type="Gene3D" id="3.30.420.610">
    <property type="entry name" value="LOTUS domain-like"/>
    <property type="match status" value="2"/>
</dbReference>
<dbReference type="Gene3D" id="3.40.50.1010">
    <property type="entry name" value="5'-nuclease"/>
    <property type="match status" value="1"/>
</dbReference>
<dbReference type="PANTHER" id="PTHR14379:SF6">
    <property type="entry name" value="EMB|CAB71880.1"/>
    <property type="match status" value="1"/>
</dbReference>
<feature type="compositionally biased region" description="Polar residues" evidence="1">
    <location>
        <begin position="473"/>
        <end position="510"/>
    </location>
</feature>
<feature type="domain" description="HTH OST-type" evidence="2">
    <location>
        <begin position="262"/>
        <end position="334"/>
    </location>
</feature>